<reference evidence="2 3" key="1">
    <citation type="submission" date="2018-12" db="EMBL/GenBank/DDBJ databases">
        <title>Sequencing of bacterial isolates from soil warming experiment in Harvard Forest, Massachusetts, USA.</title>
        <authorList>
            <person name="Deangelis K."/>
        </authorList>
    </citation>
    <scope>NUCLEOTIDE SEQUENCE [LARGE SCALE GENOMIC DNA]</scope>
    <source>
        <strain evidence="2 3">EB153</strain>
    </source>
</reference>
<feature type="transmembrane region" description="Helical" evidence="1">
    <location>
        <begin position="6"/>
        <end position="28"/>
    </location>
</feature>
<dbReference type="RefSeq" id="WP_125486300.1">
    <property type="nucleotide sequence ID" value="NZ_RSDW01000001.1"/>
</dbReference>
<feature type="transmembrane region" description="Helical" evidence="1">
    <location>
        <begin position="40"/>
        <end position="60"/>
    </location>
</feature>
<keyword evidence="1" id="KW-0472">Membrane</keyword>
<dbReference type="Proteomes" id="UP000269669">
    <property type="component" value="Unassembled WGS sequence"/>
</dbReference>
<feature type="transmembrane region" description="Helical" evidence="1">
    <location>
        <begin position="206"/>
        <end position="228"/>
    </location>
</feature>
<dbReference type="AlphaFoldDB" id="A0A3R9P042"/>
<proteinExistence type="predicted"/>
<accession>A0A3R9P042</accession>
<name>A0A3R9P042_9BACT</name>
<dbReference type="Pfam" id="PF14023">
    <property type="entry name" value="Bestrophin-like"/>
    <property type="match status" value="1"/>
</dbReference>
<keyword evidence="1" id="KW-1133">Transmembrane helix</keyword>
<feature type="transmembrane region" description="Helical" evidence="1">
    <location>
        <begin position="177"/>
        <end position="199"/>
    </location>
</feature>
<comment type="caution">
    <text evidence="2">The sequence shown here is derived from an EMBL/GenBank/DDBJ whole genome shotgun (WGS) entry which is preliminary data.</text>
</comment>
<keyword evidence="3" id="KW-1185">Reference proteome</keyword>
<dbReference type="InterPro" id="IPR025333">
    <property type="entry name" value="DUF4239"/>
</dbReference>
<evidence type="ECO:0000313" key="2">
    <source>
        <dbReference type="EMBL" id="RSL17874.1"/>
    </source>
</evidence>
<evidence type="ECO:0000256" key="1">
    <source>
        <dbReference type="SAM" id="Phobius"/>
    </source>
</evidence>
<organism evidence="2 3">
    <name type="scientific">Edaphobacter aggregans</name>
    <dbReference type="NCBI Taxonomy" id="570835"/>
    <lineage>
        <taxon>Bacteria</taxon>
        <taxon>Pseudomonadati</taxon>
        <taxon>Acidobacteriota</taxon>
        <taxon>Terriglobia</taxon>
        <taxon>Terriglobales</taxon>
        <taxon>Acidobacteriaceae</taxon>
        <taxon>Edaphobacter</taxon>
    </lineage>
</organism>
<dbReference type="EMBL" id="RSDW01000001">
    <property type="protein sequence ID" value="RSL17874.1"/>
    <property type="molecule type" value="Genomic_DNA"/>
</dbReference>
<sequence>MHSVLISLVVFGCTFGGALFGMFLHSILPKEHLQPGTTDVVKLATGLVVTMTGLVLGMLVSSSLTFYNTQHREIQDLSAKLILTDRILSEYGPETREIRSNLHDVVAIAANRIWPEDRSLRTDLKPDHTFANVYGELQALPPKNEQQRTNRAEALGLMRAIYETRWLMFVESSGNAFSTPLLTILVSWLTVIFISFGLLAQRNATLTGTLIVCSLAVSAAVFIIVEMYDPFEGLFRMSATPMRSVLEQIGR</sequence>
<gene>
    <name evidence="2" type="ORF">EDE15_3423</name>
</gene>
<dbReference type="OrthoDB" id="4711656at2"/>
<evidence type="ECO:0000313" key="3">
    <source>
        <dbReference type="Proteomes" id="UP000269669"/>
    </source>
</evidence>
<keyword evidence="1" id="KW-0812">Transmembrane</keyword>
<protein>
    <submittedName>
        <fullName evidence="2">Uncharacterized protein DUF4239</fullName>
    </submittedName>
</protein>